<gene>
    <name evidence="1" type="ORF">UFOPK3522_01468</name>
</gene>
<dbReference type="EMBL" id="CAESAO010000166">
    <property type="protein sequence ID" value="CAB4346755.1"/>
    <property type="molecule type" value="Genomic_DNA"/>
</dbReference>
<evidence type="ECO:0000313" key="1">
    <source>
        <dbReference type="EMBL" id="CAB4346755.1"/>
    </source>
</evidence>
<dbReference type="AlphaFoldDB" id="A0A6J5ZXD7"/>
<sequence>MMPPSPSLSARMMKITNSIVTTIVIVQKTSEITPKTSLSVALTAKPSAEKTVCSE</sequence>
<proteinExistence type="predicted"/>
<protein>
    <submittedName>
        <fullName evidence="1">Unannotated protein</fullName>
    </submittedName>
</protein>
<accession>A0A6J5ZXD7</accession>
<reference evidence="1" key="1">
    <citation type="submission" date="2020-05" db="EMBL/GenBank/DDBJ databases">
        <authorList>
            <person name="Chiriac C."/>
            <person name="Salcher M."/>
            <person name="Ghai R."/>
            <person name="Kavagutti S V."/>
        </authorList>
    </citation>
    <scope>NUCLEOTIDE SEQUENCE</scope>
</reference>
<organism evidence="1">
    <name type="scientific">freshwater metagenome</name>
    <dbReference type="NCBI Taxonomy" id="449393"/>
    <lineage>
        <taxon>unclassified sequences</taxon>
        <taxon>metagenomes</taxon>
        <taxon>ecological metagenomes</taxon>
    </lineage>
</organism>
<name>A0A6J5ZXD7_9ZZZZ</name>